<accession>A0A517Y822</accession>
<dbReference type="KEGG" id="aagg:ETAA8_14660"/>
<dbReference type="Proteomes" id="UP000315017">
    <property type="component" value="Chromosome"/>
</dbReference>
<reference evidence="1 2" key="1">
    <citation type="submission" date="2019-02" db="EMBL/GenBank/DDBJ databases">
        <title>Deep-cultivation of Planctomycetes and their phenomic and genomic characterization uncovers novel biology.</title>
        <authorList>
            <person name="Wiegand S."/>
            <person name="Jogler M."/>
            <person name="Boedeker C."/>
            <person name="Pinto D."/>
            <person name="Vollmers J."/>
            <person name="Rivas-Marin E."/>
            <person name="Kohn T."/>
            <person name="Peeters S.H."/>
            <person name="Heuer A."/>
            <person name="Rast P."/>
            <person name="Oberbeckmann S."/>
            <person name="Bunk B."/>
            <person name="Jeske O."/>
            <person name="Meyerdierks A."/>
            <person name="Storesund J.E."/>
            <person name="Kallscheuer N."/>
            <person name="Luecker S."/>
            <person name="Lage O.M."/>
            <person name="Pohl T."/>
            <person name="Merkel B.J."/>
            <person name="Hornburger P."/>
            <person name="Mueller R.-W."/>
            <person name="Bruemmer F."/>
            <person name="Labrenz M."/>
            <person name="Spormann A.M."/>
            <person name="Op den Camp H."/>
            <person name="Overmann J."/>
            <person name="Amann R."/>
            <person name="Jetten M.S.M."/>
            <person name="Mascher T."/>
            <person name="Medema M.H."/>
            <person name="Devos D.P."/>
            <person name="Kaster A.-K."/>
            <person name="Ovreas L."/>
            <person name="Rohde M."/>
            <person name="Galperin M.Y."/>
            <person name="Jogler C."/>
        </authorList>
    </citation>
    <scope>NUCLEOTIDE SEQUENCE [LARGE SCALE GENOMIC DNA]</scope>
    <source>
        <strain evidence="1 2">ETA_A8</strain>
    </source>
</reference>
<dbReference type="AlphaFoldDB" id="A0A517Y822"/>
<gene>
    <name evidence="1" type="ORF">ETAA8_14660</name>
</gene>
<evidence type="ECO:0000313" key="1">
    <source>
        <dbReference type="EMBL" id="QDU26388.1"/>
    </source>
</evidence>
<protein>
    <submittedName>
        <fullName evidence="1">Uncharacterized protein</fullName>
    </submittedName>
</protein>
<organism evidence="1 2">
    <name type="scientific">Anatilimnocola aggregata</name>
    <dbReference type="NCBI Taxonomy" id="2528021"/>
    <lineage>
        <taxon>Bacteria</taxon>
        <taxon>Pseudomonadati</taxon>
        <taxon>Planctomycetota</taxon>
        <taxon>Planctomycetia</taxon>
        <taxon>Pirellulales</taxon>
        <taxon>Pirellulaceae</taxon>
        <taxon>Anatilimnocola</taxon>
    </lineage>
</organism>
<dbReference type="EMBL" id="CP036274">
    <property type="protein sequence ID" value="QDU26388.1"/>
    <property type="molecule type" value="Genomic_DNA"/>
</dbReference>
<evidence type="ECO:0000313" key="2">
    <source>
        <dbReference type="Proteomes" id="UP000315017"/>
    </source>
</evidence>
<keyword evidence="2" id="KW-1185">Reference proteome</keyword>
<dbReference type="RefSeq" id="WP_145086870.1">
    <property type="nucleotide sequence ID" value="NZ_CP036274.1"/>
</dbReference>
<name>A0A517Y822_9BACT</name>
<proteinExistence type="predicted"/>
<dbReference type="OrthoDB" id="290427at2"/>
<sequence>MTIEEEYNTLIYSLTPRERIARSAAMFQWMREMIGRQICQEQAEFGSKELTAEELKWRIALRVYAAEPAVVALIQRRLADVSG</sequence>